<dbReference type="Pfam" id="PF00581">
    <property type="entry name" value="Rhodanese"/>
    <property type="match status" value="1"/>
</dbReference>
<dbReference type="InterPro" id="IPR001763">
    <property type="entry name" value="Rhodanese-like_dom"/>
</dbReference>
<dbReference type="HOGENOM" id="CLU_089574_6_1_5"/>
<sequence length="134" mass="14471">MAQTIVKGIDTLLAEANAVVAAVSAEEAKHLLGRDGYVFVDLRDVREIQREGKIPGAFSCPRGMLEFWIDPASPYHKPMFAEDKTFLFYCAGGLRSALAAKTAMEMGLAPVVHLDGGFGAWKEAGGAIETVEKR</sequence>
<gene>
    <name evidence="2" type="ordered locus">SL003B_1453</name>
</gene>
<name>F2J374_POLGS</name>
<dbReference type="KEGG" id="pgv:SL003B_1453"/>
<dbReference type="PANTHER" id="PTHR44086">
    <property type="entry name" value="THIOSULFATE SULFURTRANSFERASE RDL2, MITOCHONDRIAL-RELATED"/>
    <property type="match status" value="1"/>
</dbReference>
<evidence type="ECO:0000313" key="3">
    <source>
        <dbReference type="Proteomes" id="UP000008130"/>
    </source>
</evidence>
<dbReference type="STRING" id="991905.SL003B_1453"/>
<dbReference type="SUPFAM" id="SSF52821">
    <property type="entry name" value="Rhodanese/Cell cycle control phosphatase"/>
    <property type="match status" value="1"/>
</dbReference>
<accession>F2J374</accession>
<protein>
    <submittedName>
        <fullName evidence="2">Probable rhodanese-related sulfurtransferase protein</fullName>
    </submittedName>
</protein>
<evidence type="ECO:0000259" key="1">
    <source>
        <dbReference type="PROSITE" id="PS50206"/>
    </source>
</evidence>
<dbReference type="GO" id="GO:0004792">
    <property type="term" value="F:thiosulfate-cyanide sulfurtransferase activity"/>
    <property type="evidence" value="ECO:0007669"/>
    <property type="project" value="TreeGrafter"/>
</dbReference>
<dbReference type="SMART" id="SM00450">
    <property type="entry name" value="RHOD"/>
    <property type="match status" value="1"/>
</dbReference>
<dbReference type="eggNOG" id="COG0607">
    <property type="taxonomic scope" value="Bacteria"/>
</dbReference>
<proteinExistence type="predicted"/>
<reference evidence="2 3" key="1">
    <citation type="journal article" date="2011" name="J. Bacteriol.">
        <title>Complete genome sequence of Polymorphum gilvum SL003B-26A1T, a crude oil-degrading bacterium from oil-polluted saline soil.</title>
        <authorList>
            <person name="Li S.G."/>
            <person name="Tang Y.Q."/>
            <person name="Nie Y."/>
            <person name="Cai M."/>
            <person name="Wu X.L."/>
        </authorList>
    </citation>
    <scope>NUCLEOTIDE SEQUENCE [LARGE SCALE GENOMIC DNA]</scope>
    <source>
        <strain evidence="3">LMG 25793 / CGMCC 1.9160 / SL003B-26A1</strain>
    </source>
</reference>
<dbReference type="PROSITE" id="PS50206">
    <property type="entry name" value="RHODANESE_3"/>
    <property type="match status" value="1"/>
</dbReference>
<dbReference type="PANTHER" id="PTHR44086:SF13">
    <property type="entry name" value="THIOSULFATE SULFURTRANSFERASE PSPE"/>
    <property type="match status" value="1"/>
</dbReference>
<dbReference type="EMBL" id="CP002568">
    <property type="protein sequence ID" value="ADZ69881.1"/>
    <property type="molecule type" value="Genomic_DNA"/>
</dbReference>
<organism evidence="2 3">
    <name type="scientific">Polymorphum gilvum (strain LMG 25793 / CGMCC 1.9160 / SL003B-26A1)</name>
    <dbReference type="NCBI Taxonomy" id="991905"/>
    <lineage>
        <taxon>Bacteria</taxon>
        <taxon>Pseudomonadati</taxon>
        <taxon>Pseudomonadota</taxon>
        <taxon>Alphaproteobacteria</taxon>
        <taxon>Rhodobacterales</taxon>
        <taxon>Paracoccaceae</taxon>
        <taxon>Polymorphum</taxon>
    </lineage>
</organism>
<dbReference type="InterPro" id="IPR036873">
    <property type="entry name" value="Rhodanese-like_dom_sf"/>
</dbReference>
<keyword evidence="2" id="KW-0808">Transferase</keyword>
<dbReference type="Proteomes" id="UP000008130">
    <property type="component" value="Chromosome"/>
</dbReference>
<dbReference type="AlphaFoldDB" id="F2J374"/>
<dbReference type="RefSeq" id="WP_013652198.1">
    <property type="nucleotide sequence ID" value="NC_015259.1"/>
</dbReference>
<dbReference type="Gene3D" id="3.40.250.10">
    <property type="entry name" value="Rhodanese-like domain"/>
    <property type="match status" value="1"/>
</dbReference>
<dbReference type="CDD" id="cd01447">
    <property type="entry name" value="Polysulfide_ST"/>
    <property type="match status" value="1"/>
</dbReference>
<evidence type="ECO:0000313" key="2">
    <source>
        <dbReference type="EMBL" id="ADZ69881.1"/>
    </source>
</evidence>
<keyword evidence="3" id="KW-1185">Reference proteome</keyword>
<feature type="domain" description="Rhodanese" evidence="1">
    <location>
        <begin position="33"/>
        <end position="130"/>
    </location>
</feature>
<dbReference type="OrthoDB" id="9807812at2"/>
<dbReference type="PATRIC" id="fig|991905.3.peg.1494"/>